<sequence length="42" mass="5044">MRFISTRPAGVFRVTNMADKDAAFWRRNPSYVTRKFLLKTMY</sequence>
<evidence type="ECO:0000313" key="2">
    <source>
        <dbReference type="Proteomes" id="UP000005723"/>
    </source>
</evidence>
<organism evidence="1 2">
    <name type="scientific">Serratia odorifera DSM 4582</name>
    <dbReference type="NCBI Taxonomy" id="667129"/>
    <lineage>
        <taxon>Bacteria</taxon>
        <taxon>Pseudomonadati</taxon>
        <taxon>Pseudomonadota</taxon>
        <taxon>Gammaproteobacteria</taxon>
        <taxon>Enterobacterales</taxon>
        <taxon>Yersiniaceae</taxon>
        <taxon>Serratia</taxon>
    </lineage>
</organism>
<name>D4E3X6_SEROD</name>
<evidence type="ECO:0000313" key="1">
    <source>
        <dbReference type="EMBL" id="EFE95456.1"/>
    </source>
</evidence>
<dbReference type="EMBL" id="ADBY01000047">
    <property type="protein sequence ID" value="EFE95456.1"/>
    <property type="molecule type" value="Genomic_DNA"/>
</dbReference>
<comment type="caution">
    <text evidence="1">The sequence shown here is derived from an EMBL/GenBank/DDBJ whole genome shotgun (WGS) entry which is preliminary data.</text>
</comment>
<protein>
    <submittedName>
        <fullName evidence="1">Uncharacterized protein</fullName>
    </submittedName>
</protein>
<dbReference type="AlphaFoldDB" id="D4E3X6"/>
<dbReference type="HOGENOM" id="CLU_3257738_0_0_6"/>
<reference evidence="1 2" key="1">
    <citation type="submission" date="2010-01" db="EMBL/GenBank/DDBJ databases">
        <authorList>
            <person name="Muzny D."/>
            <person name="Qin X."/>
            <person name="Deng J."/>
            <person name="Jiang H."/>
            <person name="Liu Y."/>
            <person name="Qu J."/>
            <person name="Song X.-Z."/>
            <person name="Zhang L."/>
            <person name="Thornton R."/>
            <person name="Coyle M."/>
            <person name="Francisco L."/>
            <person name="Jackson L."/>
            <person name="Javaid M."/>
            <person name="Korchina V."/>
            <person name="Kovar C."/>
            <person name="Mata R."/>
            <person name="Mathew T."/>
            <person name="Ngo R."/>
            <person name="Nguyen L."/>
            <person name="Nguyen N."/>
            <person name="Okwuonu G."/>
            <person name="Ongeri F."/>
            <person name="Pham C."/>
            <person name="Simmons D."/>
            <person name="Wilczek-Boney K."/>
            <person name="Hale W."/>
            <person name="Jakkamsetti A."/>
            <person name="Pham P."/>
            <person name="Ruth R."/>
            <person name="San Lucas F."/>
            <person name="Warren J."/>
            <person name="Zhang J."/>
            <person name="Zhao Z."/>
            <person name="Zhou C."/>
            <person name="Zhu D."/>
            <person name="Lee S."/>
            <person name="Bess C."/>
            <person name="Blankenburg K."/>
            <person name="Forbes L."/>
            <person name="Fu Q."/>
            <person name="Gubbala S."/>
            <person name="Hirani K."/>
            <person name="Jayaseelan J.C."/>
            <person name="Lara F."/>
            <person name="Munidasa M."/>
            <person name="Palculict T."/>
            <person name="Patil S."/>
            <person name="Pu L.-L."/>
            <person name="Saada N."/>
            <person name="Tang L."/>
            <person name="Weissenberger G."/>
            <person name="Zhu Y."/>
            <person name="Hemphill L."/>
            <person name="Shang Y."/>
            <person name="Youmans B."/>
            <person name="Ayvaz T."/>
            <person name="Ross M."/>
            <person name="Santibanez J."/>
            <person name="Aqrawi P."/>
            <person name="Gross S."/>
            <person name="Joshi V."/>
            <person name="Fowler G."/>
            <person name="Nazareth L."/>
            <person name="Reid J."/>
            <person name="Worley K."/>
            <person name="Petrosino J."/>
            <person name="Highlander S."/>
            <person name="Gibbs R."/>
        </authorList>
    </citation>
    <scope>NUCLEOTIDE SEQUENCE [LARGE SCALE GENOMIC DNA]</scope>
    <source>
        <strain evidence="1 2">DSM 4582</strain>
    </source>
</reference>
<accession>D4E3X6</accession>
<dbReference type="Proteomes" id="UP000005723">
    <property type="component" value="Unassembled WGS sequence"/>
</dbReference>
<dbReference type="STRING" id="667129.HMPREF0758_2876"/>
<proteinExistence type="predicted"/>
<keyword evidence="2" id="KW-1185">Reference proteome</keyword>
<gene>
    <name evidence="1" type="ORF">HMPREF0758_2876</name>
</gene>